<keyword evidence="4" id="KW-1185">Reference proteome</keyword>
<feature type="domain" description="Transglutaminase-like" evidence="2">
    <location>
        <begin position="438"/>
        <end position="509"/>
    </location>
</feature>
<dbReference type="InterPro" id="IPR038765">
    <property type="entry name" value="Papain-like_cys_pep_sf"/>
</dbReference>
<organism evidence="3 4">
    <name type="scientific">Tibeticola sediminis</name>
    <dbReference type="NCBI Taxonomy" id="1917811"/>
    <lineage>
        <taxon>Bacteria</taxon>
        <taxon>Pseudomonadati</taxon>
        <taxon>Pseudomonadota</taxon>
        <taxon>Betaproteobacteria</taxon>
        <taxon>Burkholderiales</taxon>
        <taxon>Comamonadaceae</taxon>
        <taxon>Tibeticola</taxon>
    </lineage>
</organism>
<dbReference type="InterPro" id="IPR002931">
    <property type="entry name" value="Transglutaminase-like"/>
</dbReference>
<sequence length="705" mass="77544">MSAAQDHAQEAGARRPRSLGFRPRAATLPRETRDTLFLLFVIAAVIAPHLPHIPLWAGAAAAAALAWRAGLAWMQRPLPSRGWLIALTAGVAALTVYSQGTLLGRDAGLSLIVVMLALKTLELRARRDAMVVFFLGFFTLLTHFFYSQSLGTAAAIVLALWGLLTALVNAHLPLGRPSLKMAAAMALKLTLWGTPVMLALFVLFPRVAPLWGLPADAERARSGLSASMDVGNIAQLVLDDTLVMRVRFDGPAPAQPLLYFRGPVLSAYDGRTWRPTPVPERADAERSGSLVQPLGAPTGYEVTLEPTRQPWLFALEFPLVLPQLPGLLTRRTADQQWLAERPIQERQRYRVVSHLEHRLGPSTAQGHERIALREAVDLPPGYNPRTLELAAELLRDPAVRAAGARGAVDAALDRLRRGGYRYTLEPRPAGVHAADAFWFDTREGFCEHIASAFVVLMRGMDVPARVVTGYQGGTFNSVDGVLQVRQSDAHAWAEVWIEGEGWLRVDPTAAVAPSRIGSFQRLALPAGAVESTLLRLSPTLLQRLRDGWRALDHAWNQWVLDYTPQRQFDLLRRFGIREPDSRDLGVALAVVATVAAAATAWAGARPWRRRDPWLATLEACRRRLRRMGYAVPPQATPRALIQTLQTKAIEHPAQREAALRLCAALEALERERYAPAMPEPGAARAHARSNLRHALAQFGRPGFRP</sequence>
<dbReference type="PANTHER" id="PTHR42736">
    <property type="entry name" value="PROTEIN-GLUTAMINE GAMMA-GLUTAMYLTRANSFERASE"/>
    <property type="match status" value="1"/>
</dbReference>
<dbReference type="OrthoDB" id="9804872at2"/>
<dbReference type="Pfam" id="PF11992">
    <property type="entry name" value="TgpA_N"/>
    <property type="match status" value="1"/>
</dbReference>
<name>A0A3N4V682_9BURK</name>
<dbReference type="Proteomes" id="UP000272193">
    <property type="component" value="Unassembled WGS sequence"/>
</dbReference>
<accession>A0A3N4V682</accession>
<dbReference type="PANTHER" id="PTHR42736:SF1">
    <property type="entry name" value="PROTEIN-GLUTAMINE GAMMA-GLUTAMYLTRANSFERASE"/>
    <property type="match status" value="1"/>
</dbReference>
<dbReference type="AlphaFoldDB" id="A0A3N4V682"/>
<dbReference type="SMART" id="SM00460">
    <property type="entry name" value="TGc"/>
    <property type="match status" value="1"/>
</dbReference>
<protein>
    <submittedName>
        <fullName evidence="3">Transglutaminase superfamily protein</fullName>
    </submittedName>
</protein>
<feature type="transmembrane region" description="Helical" evidence="1">
    <location>
        <begin position="128"/>
        <end position="146"/>
    </location>
</feature>
<evidence type="ECO:0000313" key="3">
    <source>
        <dbReference type="EMBL" id="RPE72617.1"/>
    </source>
</evidence>
<keyword evidence="1" id="KW-0472">Membrane</keyword>
<gene>
    <name evidence="3" type="ORF">EDC62_0311</name>
</gene>
<keyword evidence="1" id="KW-1133">Transmembrane helix</keyword>
<keyword evidence="1" id="KW-0812">Transmembrane</keyword>
<feature type="transmembrane region" description="Helical" evidence="1">
    <location>
        <begin position="152"/>
        <end position="170"/>
    </location>
</feature>
<dbReference type="SUPFAM" id="SSF54001">
    <property type="entry name" value="Cysteine proteinases"/>
    <property type="match status" value="1"/>
</dbReference>
<feature type="transmembrane region" description="Helical" evidence="1">
    <location>
        <begin position="182"/>
        <end position="204"/>
    </location>
</feature>
<dbReference type="Pfam" id="PF01841">
    <property type="entry name" value="Transglut_core"/>
    <property type="match status" value="1"/>
</dbReference>
<evidence type="ECO:0000259" key="2">
    <source>
        <dbReference type="SMART" id="SM00460"/>
    </source>
</evidence>
<feature type="transmembrane region" description="Helical" evidence="1">
    <location>
        <begin position="78"/>
        <end position="97"/>
    </location>
</feature>
<feature type="transmembrane region" description="Helical" evidence="1">
    <location>
        <begin position="37"/>
        <end position="66"/>
    </location>
</feature>
<evidence type="ECO:0000256" key="1">
    <source>
        <dbReference type="SAM" id="Phobius"/>
    </source>
</evidence>
<dbReference type="InterPro" id="IPR052901">
    <property type="entry name" value="Bact_TGase-like"/>
</dbReference>
<proteinExistence type="predicted"/>
<evidence type="ECO:0000313" key="4">
    <source>
        <dbReference type="Proteomes" id="UP000272193"/>
    </source>
</evidence>
<reference evidence="3 4" key="1">
    <citation type="submission" date="2018-11" db="EMBL/GenBank/DDBJ databases">
        <title>Genomic Encyclopedia of Type Strains, Phase IV (KMG-IV): sequencing the most valuable type-strain genomes for metagenomic binning, comparative biology and taxonomic classification.</title>
        <authorList>
            <person name="Goeker M."/>
        </authorList>
    </citation>
    <scope>NUCLEOTIDE SEQUENCE [LARGE SCALE GENOMIC DNA]</scope>
    <source>
        <strain evidence="3 4">DSM 101684</strain>
    </source>
</reference>
<dbReference type="InterPro" id="IPR021878">
    <property type="entry name" value="TgpA_N"/>
</dbReference>
<comment type="caution">
    <text evidence="3">The sequence shown here is derived from an EMBL/GenBank/DDBJ whole genome shotgun (WGS) entry which is preliminary data.</text>
</comment>
<dbReference type="Gene3D" id="3.10.620.30">
    <property type="match status" value="1"/>
</dbReference>
<dbReference type="RefSeq" id="WP_124219696.1">
    <property type="nucleotide sequence ID" value="NZ_RKQL01000001.1"/>
</dbReference>
<dbReference type="EMBL" id="RKQL01000001">
    <property type="protein sequence ID" value="RPE72617.1"/>
    <property type="molecule type" value="Genomic_DNA"/>
</dbReference>